<dbReference type="Proteomes" id="UP000030130">
    <property type="component" value="Unassembled WGS sequence"/>
</dbReference>
<gene>
    <name evidence="1" type="ORF">HR08_09225</name>
</gene>
<evidence type="ECO:0000313" key="1">
    <source>
        <dbReference type="EMBL" id="KGN84206.1"/>
    </source>
</evidence>
<protein>
    <submittedName>
        <fullName evidence="1">Uncharacterized protein</fullName>
    </submittedName>
</protein>
<dbReference type="STRING" id="111105.HR09_07925"/>
<accession>A0A0A2EZ94</accession>
<dbReference type="AlphaFoldDB" id="A0A0A2EZ94"/>
<dbReference type="EMBL" id="JRAI01000078">
    <property type="protein sequence ID" value="KGN84206.1"/>
    <property type="molecule type" value="Genomic_DNA"/>
</dbReference>
<name>A0A0A2EZ94_9PORP</name>
<comment type="caution">
    <text evidence="1">The sequence shown here is derived from an EMBL/GenBank/DDBJ whole genome shotgun (WGS) entry which is preliminary data.</text>
</comment>
<proteinExistence type="predicted"/>
<reference evidence="1 2" key="1">
    <citation type="submission" date="2014-08" db="EMBL/GenBank/DDBJ databases">
        <title>Porphyromonas gulae strain:COT-052_OH1451 Genome sequencing.</title>
        <authorList>
            <person name="Wallis C."/>
            <person name="Deusch O."/>
            <person name="O'Flynn C."/>
            <person name="Davis I."/>
            <person name="Jospin G."/>
            <person name="Darling A.E."/>
            <person name="Coil D.A."/>
            <person name="Alexiev A."/>
            <person name="Horsfall A."/>
            <person name="Kirkwood N."/>
            <person name="Harris S."/>
            <person name="Eisen J.A."/>
        </authorList>
    </citation>
    <scope>NUCLEOTIDE SEQUENCE [LARGE SCALE GENOMIC DNA]</scope>
    <source>
        <strain evidence="2">COT-052 OH1451</strain>
    </source>
</reference>
<sequence length="61" mass="6830">MNVKKQLVYFRITVLNVSSIRAQQVKESLWTISGSDPDTSRGAMIQDTGFLIWQGQNGVES</sequence>
<organism evidence="1 2">
    <name type="scientific">Porphyromonas gulae</name>
    <dbReference type="NCBI Taxonomy" id="111105"/>
    <lineage>
        <taxon>Bacteria</taxon>
        <taxon>Pseudomonadati</taxon>
        <taxon>Bacteroidota</taxon>
        <taxon>Bacteroidia</taxon>
        <taxon>Bacteroidales</taxon>
        <taxon>Porphyromonadaceae</taxon>
        <taxon>Porphyromonas</taxon>
    </lineage>
</organism>
<evidence type="ECO:0000313" key="2">
    <source>
        <dbReference type="Proteomes" id="UP000030130"/>
    </source>
</evidence>